<evidence type="ECO:0000313" key="10">
    <source>
        <dbReference type="EMBL" id="ADV45281.1"/>
    </source>
</evidence>
<dbReference type="AlphaFoldDB" id="E6WXW0"/>
<comment type="cofactor">
    <cofactor evidence="1">
        <name>pyridoxal 5'-phosphate</name>
        <dbReference type="ChEBI" id="CHEBI:597326"/>
    </cofactor>
</comment>
<evidence type="ECO:0000256" key="1">
    <source>
        <dbReference type="ARBA" id="ARBA00001933"/>
    </source>
</evidence>
<dbReference type="RefSeq" id="WP_013552978.1">
    <property type="nucleotide sequence ID" value="NC_014935.1"/>
</dbReference>
<dbReference type="EMBL" id="CP002452">
    <property type="protein sequence ID" value="ADV45281.1"/>
    <property type="molecule type" value="Genomic_DNA"/>
</dbReference>
<evidence type="ECO:0000256" key="3">
    <source>
        <dbReference type="ARBA" id="ARBA00022679"/>
    </source>
</evidence>
<keyword evidence="4" id="KW-0479">Metal-binding</keyword>
<dbReference type="OrthoDB" id="9808002at2"/>
<dbReference type="SUPFAM" id="SSF53383">
    <property type="entry name" value="PLP-dependent transferases"/>
    <property type="match status" value="1"/>
</dbReference>
<dbReference type="InterPro" id="IPR015421">
    <property type="entry name" value="PyrdxlP-dep_Trfase_major"/>
</dbReference>
<keyword evidence="3 10" id="KW-0808">Transferase</keyword>
<keyword evidence="11" id="KW-1185">Reference proteome</keyword>
<name>E6WXW0_NITSE</name>
<evidence type="ECO:0000256" key="2">
    <source>
        <dbReference type="ARBA" id="ARBA00006490"/>
    </source>
</evidence>
<sequence length="392" mass="43419">MNVYLDNNRLTPVDPLVKAVMEPFLDQPYGDLAALHDFGASTRKAYNEAVEKCYAGVHAPDKATLVFTSGAAEANSTVFMSTFLRFILTGRKNNIILSEREPLPTLELARFFEEQGCRVNYLPVNSDGVIDPETLTDYITPRTALVSVSMVDAESGAINPVEEIAEICRKYDVPFHTDATQALGRIPVDWERIEPDFLSFSSETLHAPAGVGGLFLKEGVELQPIIPGGRMKAERYRSGPWNIPGIIGMGKAMEIASDALGFEVEDMRDLRDKLEEALRALPGVEILVPWALRTPNTVLAAFKGVESEAMLYELNREKVAAYSATVHPFGDWKERALTDALGLDPALRHSTVGFALNRNTTEEEIEHTIETVKKSLEYLRGFSTLNPTEEQK</sequence>
<comment type="catalytic activity">
    <reaction evidence="8">
        <text>(sulfur carrier)-H + L-cysteine = (sulfur carrier)-SH + L-alanine</text>
        <dbReference type="Rhea" id="RHEA:43892"/>
        <dbReference type="Rhea" id="RHEA-COMP:14737"/>
        <dbReference type="Rhea" id="RHEA-COMP:14739"/>
        <dbReference type="ChEBI" id="CHEBI:29917"/>
        <dbReference type="ChEBI" id="CHEBI:35235"/>
        <dbReference type="ChEBI" id="CHEBI:57972"/>
        <dbReference type="ChEBI" id="CHEBI:64428"/>
        <dbReference type="EC" id="2.8.1.7"/>
    </reaction>
</comment>
<dbReference type="InterPro" id="IPR016454">
    <property type="entry name" value="Cysteine_dSase"/>
</dbReference>
<dbReference type="InterPro" id="IPR015424">
    <property type="entry name" value="PyrdxlP-dep_Trfase"/>
</dbReference>
<accession>E6WXW0</accession>
<reference evidence="11" key="2">
    <citation type="submission" date="2011-01" db="EMBL/GenBank/DDBJ databases">
        <title>The complete genome of Nitratifractor salsuginis DSM 16511.</title>
        <authorList>
            <consortium name="US DOE Joint Genome Institute (JGI-PGF)"/>
            <person name="Lucas S."/>
            <person name="Copeland A."/>
            <person name="Lapidus A."/>
            <person name="Bruce D."/>
            <person name="Goodwin L."/>
            <person name="Pitluck S."/>
            <person name="Kyrpides N."/>
            <person name="Mavromatis K."/>
            <person name="Ivanova N."/>
            <person name="Mikhailova N."/>
            <person name="Zeytun A."/>
            <person name="Detter J.C."/>
            <person name="Tapia R."/>
            <person name="Han C."/>
            <person name="Land M."/>
            <person name="Hauser L."/>
            <person name="Markowitz V."/>
            <person name="Cheng J.-F."/>
            <person name="Hugenholtz P."/>
            <person name="Woyke T."/>
            <person name="Wu D."/>
            <person name="Tindall B."/>
            <person name="Schuetze A."/>
            <person name="Brambilla E."/>
            <person name="Klenk H.-P."/>
            <person name="Eisen J.A."/>
        </authorList>
    </citation>
    <scope>NUCLEOTIDE SEQUENCE [LARGE SCALE GENOMIC DNA]</scope>
    <source>
        <strain evidence="11">DSM 16511 / JCM 12458 / E9I37-1</strain>
    </source>
</reference>
<keyword evidence="7" id="KW-0411">Iron-sulfur</keyword>
<evidence type="ECO:0000256" key="8">
    <source>
        <dbReference type="ARBA" id="ARBA00050776"/>
    </source>
</evidence>
<evidence type="ECO:0000256" key="4">
    <source>
        <dbReference type="ARBA" id="ARBA00022723"/>
    </source>
</evidence>
<dbReference type="GO" id="GO:0051536">
    <property type="term" value="F:iron-sulfur cluster binding"/>
    <property type="evidence" value="ECO:0007669"/>
    <property type="project" value="UniProtKB-KW"/>
</dbReference>
<evidence type="ECO:0000256" key="6">
    <source>
        <dbReference type="ARBA" id="ARBA00023004"/>
    </source>
</evidence>
<dbReference type="STRING" id="749222.Nitsa_0007"/>
<dbReference type="InterPro" id="IPR015422">
    <property type="entry name" value="PyrdxlP-dep_Trfase_small"/>
</dbReference>
<dbReference type="InterPro" id="IPR000192">
    <property type="entry name" value="Aminotrans_V_dom"/>
</dbReference>
<dbReference type="KEGG" id="nsa:Nitsa_0007"/>
<dbReference type="Gene3D" id="3.40.640.10">
    <property type="entry name" value="Type I PLP-dependent aspartate aminotransferase-like (Major domain)"/>
    <property type="match status" value="1"/>
</dbReference>
<dbReference type="Proteomes" id="UP000008633">
    <property type="component" value="Chromosome"/>
</dbReference>
<protein>
    <submittedName>
        <fullName evidence="10">Cysteine desulfurase</fullName>
        <ecNumber evidence="10">2.8.1.7</ecNumber>
    </submittedName>
</protein>
<dbReference type="Gene3D" id="3.90.1150.10">
    <property type="entry name" value="Aspartate Aminotransferase, domain 1"/>
    <property type="match status" value="1"/>
</dbReference>
<dbReference type="GO" id="GO:0031071">
    <property type="term" value="F:cysteine desulfurase activity"/>
    <property type="evidence" value="ECO:0007669"/>
    <property type="project" value="UniProtKB-EC"/>
</dbReference>
<dbReference type="PANTHER" id="PTHR11601:SF34">
    <property type="entry name" value="CYSTEINE DESULFURASE"/>
    <property type="match status" value="1"/>
</dbReference>
<keyword evidence="6" id="KW-0408">Iron</keyword>
<proteinExistence type="inferred from homology"/>
<keyword evidence="5" id="KW-0663">Pyridoxal phosphate</keyword>
<gene>
    <name evidence="10" type="ordered locus">Nitsa_0007</name>
</gene>
<evidence type="ECO:0000256" key="5">
    <source>
        <dbReference type="ARBA" id="ARBA00022898"/>
    </source>
</evidence>
<dbReference type="EC" id="2.8.1.7" evidence="10"/>
<dbReference type="GO" id="GO:0046872">
    <property type="term" value="F:metal ion binding"/>
    <property type="evidence" value="ECO:0007669"/>
    <property type="project" value="UniProtKB-KW"/>
</dbReference>
<feature type="domain" description="Aminotransferase class V" evidence="9">
    <location>
        <begin position="3"/>
        <end position="366"/>
    </location>
</feature>
<organism evidence="10 11">
    <name type="scientific">Nitratifractor salsuginis (strain DSM 16511 / JCM 12458 / E9I37-1)</name>
    <dbReference type="NCBI Taxonomy" id="749222"/>
    <lineage>
        <taxon>Bacteria</taxon>
        <taxon>Pseudomonadati</taxon>
        <taxon>Campylobacterota</taxon>
        <taxon>Epsilonproteobacteria</taxon>
        <taxon>Campylobacterales</taxon>
        <taxon>Sulfurovaceae</taxon>
        <taxon>Nitratifractor</taxon>
    </lineage>
</organism>
<dbReference type="PANTHER" id="PTHR11601">
    <property type="entry name" value="CYSTEINE DESULFURYLASE FAMILY MEMBER"/>
    <property type="match status" value="1"/>
</dbReference>
<dbReference type="Pfam" id="PF00266">
    <property type="entry name" value="Aminotran_5"/>
    <property type="match status" value="1"/>
</dbReference>
<evidence type="ECO:0000259" key="9">
    <source>
        <dbReference type="Pfam" id="PF00266"/>
    </source>
</evidence>
<dbReference type="PIRSF" id="PIRSF005572">
    <property type="entry name" value="NifS"/>
    <property type="match status" value="1"/>
</dbReference>
<evidence type="ECO:0000256" key="7">
    <source>
        <dbReference type="ARBA" id="ARBA00023014"/>
    </source>
</evidence>
<evidence type="ECO:0000313" key="11">
    <source>
        <dbReference type="Proteomes" id="UP000008633"/>
    </source>
</evidence>
<dbReference type="eggNOG" id="COG1104">
    <property type="taxonomic scope" value="Bacteria"/>
</dbReference>
<reference evidence="10 11" key="1">
    <citation type="journal article" date="2011" name="Stand. Genomic Sci.">
        <title>Complete genome sequence of Nitratifractor salsuginis type strain (E9I37-1).</title>
        <authorList>
            <person name="Anderson I."/>
            <person name="Sikorski J."/>
            <person name="Zeytun A."/>
            <person name="Nolan M."/>
            <person name="Lapidus A."/>
            <person name="Lucas S."/>
            <person name="Hammon N."/>
            <person name="Deshpande S."/>
            <person name="Cheng J.F."/>
            <person name="Tapia R."/>
            <person name="Han C."/>
            <person name="Goodwin L."/>
            <person name="Pitluck S."/>
            <person name="Liolios K."/>
            <person name="Pagani I."/>
            <person name="Ivanova N."/>
            <person name="Huntemann M."/>
            <person name="Mavromatis K."/>
            <person name="Ovchinikova G."/>
            <person name="Pati A."/>
            <person name="Chen A."/>
            <person name="Palaniappan K."/>
            <person name="Land M."/>
            <person name="Hauser L."/>
            <person name="Brambilla E.M."/>
            <person name="Ngatchou-Djao O.D."/>
            <person name="Rohde M."/>
            <person name="Tindall B.J."/>
            <person name="Goker M."/>
            <person name="Detter J.C."/>
            <person name="Woyke T."/>
            <person name="Bristow J."/>
            <person name="Eisen J.A."/>
            <person name="Markowitz V."/>
            <person name="Hugenholtz P."/>
            <person name="Klenk H.P."/>
            <person name="Kyrpides N.C."/>
        </authorList>
    </citation>
    <scope>NUCLEOTIDE SEQUENCE [LARGE SCALE GENOMIC DNA]</scope>
    <source>
        <strain evidence="11">DSM 16511 / JCM 12458 / E9I37-1</strain>
    </source>
</reference>
<comment type="similarity">
    <text evidence="2">Belongs to the class-V pyridoxal-phosphate-dependent aminotransferase family. NifS/IscS subfamily.</text>
</comment>
<dbReference type="HOGENOM" id="CLU_003433_0_0_7"/>